<reference evidence="14" key="1">
    <citation type="journal article" date="2023" name="Commun. Biol.">
        <title>Genome analysis of Parmales, the sister group of diatoms, reveals the evolutionary specialization of diatoms from phago-mixotrophs to photoautotrophs.</title>
        <authorList>
            <person name="Ban H."/>
            <person name="Sato S."/>
            <person name="Yoshikawa S."/>
            <person name="Yamada K."/>
            <person name="Nakamura Y."/>
            <person name="Ichinomiya M."/>
            <person name="Sato N."/>
            <person name="Blanc-Mathieu R."/>
            <person name="Endo H."/>
            <person name="Kuwata A."/>
            <person name="Ogata H."/>
        </authorList>
    </citation>
    <scope>NUCLEOTIDE SEQUENCE [LARGE SCALE GENOMIC DNA]</scope>
</reference>
<dbReference type="OrthoDB" id="263957at2759"/>
<dbReference type="Pfam" id="PF05631">
    <property type="entry name" value="MFS_5"/>
    <property type="match status" value="1"/>
</dbReference>
<evidence type="ECO:0000256" key="9">
    <source>
        <dbReference type="ARBA" id="ARBA00023136"/>
    </source>
</evidence>
<evidence type="ECO:0000256" key="8">
    <source>
        <dbReference type="ARBA" id="ARBA00023065"/>
    </source>
</evidence>
<dbReference type="AlphaFoldDB" id="A0A9W7G9R2"/>
<feature type="transmembrane region" description="Helical" evidence="12">
    <location>
        <begin position="412"/>
        <end position="434"/>
    </location>
</feature>
<dbReference type="InterPro" id="IPR008509">
    <property type="entry name" value="MOT2/MFSD5"/>
</dbReference>
<gene>
    <name evidence="13" type="ORF">TrCOL_g12429</name>
</gene>
<evidence type="ECO:0000256" key="7">
    <source>
        <dbReference type="ARBA" id="ARBA00022989"/>
    </source>
</evidence>
<feature type="transmembrane region" description="Helical" evidence="12">
    <location>
        <begin position="187"/>
        <end position="212"/>
    </location>
</feature>
<feature type="transmembrane region" description="Helical" evidence="12">
    <location>
        <begin position="382"/>
        <end position="400"/>
    </location>
</feature>
<comment type="caution">
    <text evidence="13">The sequence shown here is derived from an EMBL/GenBank/DDBJ whole genome shotgun (WGS) entry which is preliminary data.</text>
</comment>
<evidence type="ECO:0000313" key="13">
    <source>
        <dbReference type="EMBL" id="GMI41071.1"/>
    </source>
</evidence>
<keyword evidence="7 12" id="KW-1133">Transmembrane helix</keyword>
<evidence type="ECO:0000256" key="4">
    <source>
        <dbReference type="ARBA" id="ARBA00022448"/>
    </source>
</evidence>
<evidence type="ECO:0000256" key="3">
    <source>
        <dbReference type="ARBA" id="ARBA00021242"/>
    </source>
</evidence>
<feature type="transmembrane region" description="Helical" evidence="12">
    <location>
        <begin position="156"/>
        <end position="175"/>
    </location>
</feature>
<dbReference type="GO" id="GO:0015098">
    <property type="term" value="F:molybdate ion transmembrane transporter activity"/>
    <property type="evidence" value="ECO:0007669"/>
    <property type="project" value="InterPro"/>
</dbReference>
<organism evidence="13 14">
    <name type="scientific">Triparma columacea</name>
    <dbReference type="NCBI Taxonomy" id="722753"/>
    <lineage>
        <taxon>Eukaryota</taxon>
        <taxon>Sar</taxon>
        <taxon>Stramenopiles</taxon>
        <taxon>Ochrophyta</taxon>
        <taxon>Bolidophyceae</taxon>
        <taxon>Parmales</taxon>
        <taxon>Triparmaceae</taxon>
        <taxon>Triparma</taxon>
    </lineage>
</organism>
<feature type="transmembrane region" description="Helical" evidence="12">
    <location>
        <begin position="440"/>
        <end position="461"/>
    </location>
</feature>
<evidence type="ECO:0000256" key="6">
    <source>
        <dbReference type="ARBA" id="ARBA00022692"/>
    </source>
</evidence>
<comment type="function">
    <text evidence="1">Mediates high-affinity intracellular uptake of the rare oligo-element molybdenum.</text>
</comment>
<accession>A0A9W7G9R2</accession>
<evidence type="ECO:0000256" key="1">
    <source>
        <dbReference type="ARBA" id="ARBA00003019"/>
    </source>
</evidence>
<dbReference type="EMBL" id="BRYA01000142">
    <property type="protein sequence ID" value="GMI41071.1"/>
    <property type="molecule type" value="Genomic_DNA"/>
</dbReference>
<dbReference type="GO" id="GO:0006811">
    <property type="term" value="P:monoatomic ion transport"/>
    <property type="evidence" value="ECO:0007669"/>
    <property type="project" value="UniProtKB-KW"/>
</dbReference>
<protein>
    <recommendedName>
        <fullName evidence="3">Molybdate-anion transporter</fullName>
    </recommendedName>
    <alternativeName>
        <fullName evidence="10">Major facilitator superfamily domain-containing protein 5</fullName>
    </alternativeName>
    <alternativeName>
        <fullName evidence="11">Molybdate transporter 2 homolog</fullName>
    </alternativeName>
</protein>
<keyword evidence="5" id="KW-1003">Cell membrane</keyword>
<keyword evidence="6 12" id="KW-0812">Transmembrane</keyword>
<comment type="subcellular location">
    <subcellularLocation>
        <location evidence="2">Cell membrane</location>
        <topology evidence="2">Multi-pass membrane protein</topology>
    </subcellularLocation>
</comment>
<dbReference type="PANTHER" id="PTHR23516:SF1">
    <property type="entry name" value="MOLYBDATE-ANION TRANSPORTER"/>
    <property type="match status" value="1"/>
</dbReference>
<evidence type="ECO:0000256" key="11">
    <source>
        <dbReference type="ARBA" id="ARBA00032555"/>
    </source>
</evidence>
<name>A0A9W7G9R2_9STRA</name>
<evidence type="ECO:0000256" key="2">
    <source>
        <dbReference type="ARBA" id="ARBA00004651"/>
    </source>
</evidence>
<evidence type="ECO:0000256" key="10">
    <source>
        <dbReference type="ARBA" id="ARBA00030646"/>
    </source>
</evidence>
<dbReference type="SUPFAM" id="SSF103473">
    <property type="entry name" value="MFS general substrate transporter"/>
    <property type="match status" value="1"/>
</dbReference>
<sequence length="532" mass="56078">MSSTSNTVINLRQSVLYPISSQSKFISKIPTTSSSLQLNSISQSISSLSLRGGAAAAASTTPVPLTPSALFNKSLLILALLSVFVKLVGKPISTIPSSSDSDSSSSPTSSAHKSLRFKFLPLFYVLRLSDWLQGPYFYSVYATKTLADGTPFPLGLISKLFLTGFASTAVFGPWLGRVADTRGRKKATLLFTLLYTMGALSTRSPVLLYLFLGRVLSGLGTSLLFSAPESWLVSESQSIPDPDGRGGKELSKTFGLAYAGDSVVAIAAGQLASVAARTRGETGPFELSAAFLVLGAAGVATMWNENKAASQSNEKRAVGEAEKPASSIRDGLKMVMSDPKIFLTGLIQAAFEGAMYTFVINWPPSLSLAVTNFFGPGAATPYGSVFSCFMACCLVGSTLFQRIVKFGVENVGCGMLVTAAASMTVAAFSSALPFSQLKTLVLAFFMFEACVGVYFPFIGTLRSKTVPDSHRSVIMNLFGIPLNALVVAVFLGIKQLGVEGALKVSATSLAVAAGAAIKLRGIMKKEMKEAEN</sequence>
<dbReference type="InterPro" id="IPR036259">
    <property type="entry name" value="MFS_trans_sf"/>
</dbReference>
<dbReference type="PANTHER" id="PTHR23516">
    <property type="entry name" value="SAM (S-ADENOSYL METHIONINE) TRANSPORTER"/>
    <property type="match status" value="1"/>
</dbReference>
<evidence type="ECO:0000256" key="12">
    <source>
        <dbReference type="SAM" id="Phobius"/>
    </source>
</evidence>
<keyword evidence="4" id="KW-0813">Transport</keyword>
<dbReference type="Proteomes" id="UP001165065">
    <property type="component" value="Unassembled WGS sequence"/>
</dbReference>
<evidence type="ECO:0000313" key="14">
    <source>
        <dbReference type="Proteomes" id="UP001165065"/>
    </source>
</evidence>
<keyword evidence="14" id="KW-1185">Reference proteome</keyword>
<dbReference type="GO" id="GO:0005886">
    <property type="term" value="C:plasma membrane"/>
    <property type="evidence" value="ECO:0007669"/>
    <property type="project" value="UniProtKB-SubCell"/>
</dbReference>
<dbReference type="Gene3D" id="1.20.1250.20">
    <property type="entry name" value="MFS general substrate transporter like domains"/>
    <property type="match status" value="1"/>
</dbReference>
<feature type="transmembrane region" description="Helical" evidence="12">
    <location>
        <begin position="341"/>
        <end position="362"/>
    </location>
</feature>
<keyword evidence="8" id="KW-0406">Ion transport</keyword>
<proteinExistence type="predicted"/>
<keyword evidence="9 12" id="KW-0472">Membrane</keyword>
<feature type="transmembrane region" description="Helical" evidence="12">
    <location>
        <begin position="473"/>
        <end position="494"/>
    </location>
</feature>
<evidence type="ECO:0000256" key="5">
    <source>
        <dbReference type="ARBA" id="ARBA00022475"/>
    </source>
</evidence>